<dbReference type="GO" id="GO:0009401">
    <property type="term" value="P:phosphoenolpyruvate-dependent sugar phosphotransferase system"/>
    <property type="evidence" value="ECO:0007669"/>
    <property type="project" value="InterPro"/>
</dbReference>
<comment type="caution">
    <text evidence="1">The sequence shown here is derived from an EMBL/GenBank/DDBJ whole genome shotgun (WGS) entry which is preliminary data.</text>
</comment>
<accession>A0A2S4S3A3</accession>
<protein>
    <submittedName>
        <fullName evidence="1">PTS glucose transporter subunit IIA</fullName>
    </submittedName>
</protein>
<gene>
    <name evidence="1" type="ORF">C3430_04530</name>
</gene>
<dbReference type="Gene3D" id="2.40.33.40">
    <property type="entry name" value="Phosphotransferase system, glucitol/sorbitol-specific IIA component"/>
    <property type="match status" value="1"/>
</dbReference>
<organism evidence="1 2">
    <name type="scientific">Citrobacter amalonaticus</name>
    <dbReference type="NCBI Taxonomy" id="35703"/>
    <lineage>
        <taxon>Bacteria</taxon>
        <taxon>Pseudomonadati</taxon>
        <taxon>Pseudomonadota</taxon>
        <taxon>Gammaproteobacteria</taxon>
        <taxon>Enterobacterales</taxon>
        <taxon>Enterobacteriaceae</taxon>
        <taxon>Citrobacter</taxon>
    </lineage>
</organism>
<dbReference type="PANTHER" id="PTHR40398:SF1">
    <property type="entry name" value="PTS SYSTEM GLUCITOL_SORBITOL-SPECIFIC EIIA COMPONENT"/>
    <property type="match status" value="1"/>
</dbReference>
<proteinExistence type="predicted"/>
<evidence type="ECO:0000313" key="2">
    <source>
        <dbReference type="Proteomes" id="UP000237003"/>
    </source>
</evidence>
<dbReference type="GO" id="GO:0016301">
    <property type="term" value="F:kinase activity"/>
    <property type="evidence" value="ECO:0007669"/>
    <property type="project" value="TreeGrafter"/>
</dbReference>
<dbReference type="OrthoDB" id="6587479at2"/>
<name>A0A2S4S3A3_CITAM</name>
<dbReference type="PANTHER" id="PTHR40398">
    <property type="entry name" value="PTS SYSTEM GLUCITOL/SORBITOL-SPECIFIC EIIA COMPONENT"/>
    <property type="match status" value="1"/>
</dbReference>
<keyword evidence="1" id="KW-0762">Sugar transport</keyword>
<dbReference type="AlphaFoldDB" id="A0A2S4S3A3"/>
<keyword evidence="1" id="KW-0813">Transport</keyword>
<dbReference type="GO" id="GO:0005737">
    <property type="term" value="C:cytoplasm"/>
    <property type="evidence" value="ECO:0007669"/>
    <property type="project" value="InterPro"/>
</dbReference>
<dbReference type="RefSeq" id="WP_103775254.1">
    <property type="nucleotide sequence ID" value="NZ_PQLX01000001.1"/>
</dbReference>
<dbReference type="GO" id="GO:0008982">
    <property type="term" value="F:protein-N(PI)-phosphohistidine-sugar phosphotransferase activity"/>
    <property type="evidence" value="ECO:0007669"/>
    <property type="project" value="InterPro"/>
</dbReference>
<dbReference type="InterPro" id="IPR004716">
    <property type="entry name" value="PTS_IIA_glucitol/sorbitol-sp"/>
</dbReference>
<sequence length="132" mass="14695">MKVLFSADVVKAGRKVEEGLLNGMLITFNELAPKDYLDYVLVIKNIVCDTAPPEKIADYVLQMNNQRWNITCWGDAAWQNLCELGHMTVVFDGAEKPIAYGSLHVKSHCSPAINELIGPLTIMRKTNENGTD</sequence>
<dbReference type="STRING" id="35703.AL524_10940"/>
<dbReference type="EMBL" id="PQLX01000001">
    <property type="protein sequence ID" value="POU68340.1"/>
    <property type="molecule type" value="Genomic_DNA"/>
</dbReference>
<evidence type="ECO:0000313" key="1">
    <source>
        <dbReference type="EMBL" id="POU68340.1"/>
    </source>
</evidence>
<reference evidence="1 2" key="1">
    <citation type="submission" date="2018-01" db="EMBL/GenBank/DDBJ databases">
        <title>Complete genome sequences of 14 Citrobacter spp. isolated from plant in Canada.</title>
        <authorList>
            <person name="Bhandare S.G."/>
            <person name="Colavecchio A."/>
            <person name="Jeukens J."/>
            <person name="Emond-Rheault J.-G."/>
            <person name="Freschi L."/>
            <person name="Hamel J."/>
            <person name="Kukavica-Ibrulj I."/>
            <person name="Levesque R."/>
            <person name="Goodridge L."/>
        </authorList>
    </citation>
    <scope>NUCLEOTIDE SEQUENCE [LARGE SCALE GENOMIC DNA]</scope>
    <source>
        <strain evidence="1 2">S1285</strain>
    </source>
</reference>
<dbReference type="SUPFAM" id="SSF141530">
    <property type="entry name" value="PTSIIA/GutA-like"/>
    <property type="match status" value="1"/>
</dbReference>
<dbReference type="InterPro" id="IPR036665">
    <property type="entry name" value="PTS_IIA_glucitol/sorbitol_sf"/>
</dbReference>
<dbReference type="Pfam" id="PF03829">
    <property type="entry name" value="PTSIIA_gutA"/>
    <property type="match status" value="1"/>
</dbReference>
<dbReference type="Proteomes" id="UP000237003">
    <property type="component" value="Unassembled WGS sequence"/>
</dbReference>